<feature type="region of interest" description="Disordered" evidence="1">
    <location>
        <begin position="1"/>
        <end position="22"/>
    </location>
</feature>
<reference evidence="4" key="1">
    <citation type="submission" date="2016-06" db="UniProtKB">
        <authorList>
            <consortium name="WormBaseParasite"/>
        </authorList>
    </citation>
    <scope>IDENTIFICATION</scope>
</reference>
<name>A0A183IY20_9BILA</name>
<dbReference type="EMBL" id="UZAM01011678">
    <property type="protein sequence ID" value="VDP17591.1"/>
    <property type="molecule type" value="Genomic_DNA"/>
</dbReference>
<evidence type="ECO:0000256" key="1">
    <source>
        <dbReference type="SAM" id="MobiDB-lite"/>
    </source>
</evidence>
<evidence type="ECO:0000313" key="2">
    <source>
        <dbReference type="EMBL" id="VDP17591.1"/>
    </source>
</evidence>
<evidence type="ECO:0000313" key="4">
    <source>
        <dbReference type="WBParaSite" id="SBAD_0000882901-mRNA-1"/>
    </source>
</evidence>
<dbReference type="OrthoDB" id="5826469at2759"/>
<dbReference type="WBParaSite" id="SBAD_0000882901-mRNA-1">
    <property type="protein sequence ID" value="SBAD_0000882901-mRNA-1"/>
    <property type="gene ID" value="SBAD_0000882901"/>
</dbReference>
<dbReference type="AlphaFoldDB" id="A0A183IY20"/>
<accession>A0A183IY20</accession>
<keyword evidence="3" id="KW-1185">Reference proteome</keyword>
<proteinExistence type="predicted"/>
<feature type="compositionally biased region" description="Basic and acidic residues" evidence="1">
    <location>
        <begin position="1"/>
        <end position="16"/>
    </location>
</feature>
<organism evidence="4">
    <name type="scientific">Soboliphyme baturini</name>
    <dbReference type="NCBI Taxonomy" id="241478"/>
    <lineage>
        <taxon>Eukaryota</taxon>
        <taxon>Metazoa</taxon>
        <taxon>Ecdysozoa</taxon>
        <taxon>Nematoda</taxon>
        <taxon>Enoplea</taxon>
        <taxon>Dorylaimia</taxon>
        <taxon>Dioctophymatida</taxon>
        <taxon>Dioctophymatoidea</taxon>
        <taxon>Soboliphymatidae</taxon>
        <taxon>Soboliphyme</taxon>
    </lineage>
</organism>
<dbReference type="Proteomes" id="UP000270296">
    <property type="component" value="Unassembled WGS sequence"/>
</dbReference>
<protein>
    <submittedName>
        <fullName evidence="4">BTB domain-containing protein</fullName>
    </submittedName>
</protein>
<reference evidence="2 3" key="2">
    <citation type="submission" date="2018-11" db="EMBL/GenBank/DDBJ databases">
        <authorList>
            <consortium name="Pathogen Informatics"/>
        </authorList>
    </citation>
    <scope>NUCLEOTIDE SEQUENCE [LARGE SCALE GENOMIC DNA]</scope>
</reference>
<sequence length="187" mass="21140">MITRDRDGGCSDDPRTTPDGAQLAPLHKSAARDRIELPPRNGGCALSSQSFVSHFNTTLESLRKNMARRKEVSTRLIKPTDDRVDVPLLMHYLYHWEARFEEDGVVAVYDEGLPQYLLCDKQSHHIFYAALVMAKPSLRCSLSQEEPPNADVSALIVEGLSGEPDELEALKKLREVMTKRGYKFPHY</sequence>
<evidence type="ECO:0000313" key="3">
    <source>
        <dbReference type="Proteomes" id="UP000270296"/>
    </source>
</evidence>
<gene>
    <name evidence="2" type="ORF">SBAD_LOCUS8518</name>
</gene>